<dbReference type="EMBL" id="JABXBU010002072">
    <property type="protein sequence ID" value="KAF8778185.1"/>
    <property type="molecule type" value="Genomic_DNA"/>
</dbReference>
<keyword evidence="2" id="KW-1185">Reference proteome</keyword>
<protein>
    <submittedName>
        <fullName evidence="1">Uncharacterized protein</fullName>
    </submittedName>
</protein>
<name>A0A8T0EV48_ARGBR</name>
<reference evidence="1" key="2">
    <citation type="submission" date="2020-06" db="EMBL/GenBank/DDBJ databases">
        <authorList>
            <person name="Sheffer M."/>
        </authorList>
    </citation>
    <scope>NUCLEOTIDE SEQUENCE</scope>
</reference>
<dbReference type="Proteomes" id="UP000807504">
    <property type="component" value="Unassembled WGS sequence"/>
</dbReference>
<dbReference type="AlphaFoldDB" id="A0A8T0EV48"/>
<gene>
    <name evidence="1" type="ORF">HNY73_014930</name>
</gene>
<reference evidence="1" key="1">
    <citation type="journal article" date="2020" name="bioRxiv">
        <title>Chromosome-level reference genome of the European wasp spider Argiope bruennichi: a resource for studies on range expansion and evolutionary adaptation.</title>
        <authorList>
            <person name="Sheffer M.M."/>
            <person name="Hoppe A."/>
            <person name="Krehenwinkel H."/>
            <person name="Uhl G."/>
            <person name="Kuss A.W."/>
            <person name="Jensen L."/>
            <person name="Jensen C."/>
            <person name="Gillespie R.G."/>
            <person name="Hoff K.J."/>
            <person name="Prost S."/>
        </authorList>
    </citation>
    <scope>NUCLEOTIDE SEQUENCE</scope>
</reference>
<organism evidence="1 2">
    <name type="scientific">Argiope bruennichi</name>
    <name type="common">Wasp spider</name>
    <name type="synonym">Aranea bruennichi</name>
    <dbReference type="NCBI Taxonomy" id="94029"/>
    <lineage>
        <taxon>Eukaryota</taxon>
        <taxon>Metazoa</taxon>
        <taxon>Ecdysozoa</taxon>
        <taxon>Arthropoda</taxon>
        <taxon>Chelicerata</taxon>
        <taxon>Arachnida</taxon>
        <taxon>Araneae</taxon>
        <taxon>Araneomorphae</taxon>
        <taxon>Entelegynae</taxon>
        <taxon>Araneoidea</taxon>
        <taxon>Araneidae</taxon>
        <taxon>Argiope</taxon>
    </lineage>
</organism>
<proteinExistence type="predicted"/>
<sequence length="229" mass="26782">MKNLKVFYMECDGDGNFTLPAATGVKNGVRKIFPGHERITVEMKIMQCLCIFHLPRRLQNIRCMENFAPRSSLKIKQVVQYCGYFGEKGKEVEEEREEDIKHWNLTADLYTNKASASVPVRLQRIQCMSQFLPGRRFTLHQAVQYCGYTSFVTKFGRFTGRNLNMPNYNPWKFQYDLYTNETCHYSGYHPGSKIPQLLAPETWVIVRCIFQVAGINHEETTEMFWTCCR</sequence>
<accession>A0A8T0EV48</accession>
<evidence type="ECO:0000313" key="1">
    <source>
        <dbReference type="EMBL" id="KAF8778185.1"/>
    </source>
</evidence>
<evidence type="ECO:0000313" key="2">
    <source>
        <dbReference type="Proteomes" id="UP000807504"/>
    </source>
</evidence>
<comment type="caution">
    <text evidence="1">The sequence shown here is derived from an EMBL/GenBank/DDBJ whole genome shotgun (WGS) entry which is preliminary data.</text>
</comment>